<feature type="region of interest" description="Disordered" evidence="1">
    <location>
        <begin position="1"/>
        <end position="64"/>
    </location>
</feature>
<dbReference type="HOGENOM" id="CLU_656334_0_0_1"/>
<reference evidence="3 4" key="1">
    <citation type="journal article" date="2005" name="Science">
        <title>The genome of the kinetoplastid parasite, Leishmania major.</title>
        <authorList>
            <person name="Ivens A.C."/>
            <person name="Peacock C.S."/>
            <person name="Worthey E.A."/>
            <person name="Murphy L."/>
            <person name="Aggarwal G."/>
            <person name="Berriman M."/>
            <person name="Sisk E."/>
            <person name="Rajandream M.A."/>
            <person name="Adlem E."/>
            <person name="Aert R."/>
            <person name="Anupama A."/>
            <person name="Apostolou Z."/>
            <person name="Attipoe P."/>
            <person name="Bason N."/>
            <person name="Bauser C."/>
            <person name="Beck A."/>
            <person name="Beverley S.M."/>
            <person name="Bianchettin G."/>
            <person name="Borzym K."/>
            <person name="Bothe G."/>
            <person name="Bruschi C.V."/>
            <person name="Collins M."/>
            <person name="Cadag E."/>
            <person name="Ciarloni L."/>
            <person name="Clayton C."/>
            <person name="Coulson R.M."/>
            <person name="Cronin A."/>
            <person name="Cruz A.K."/>
            <person name="Davies R.M."/>
            <person name="De Gaudenzi J."/>
            <person name="Dobson D.E."/>
            <person name="Duesterhoeft A."/>
            <person name="Fazelina G."/>
            <person name="Fosker N."/>
            <person name="Frasch A.C."/>
            <person name="Fraser A."/>
            <person name="Fuchs M."/>
            <person name="Gabel C."/>
            <person name="Goble A."/>
            <person name="Goffeau A."/>
            <person name="Harris D."/>
            <person name="Hertz-Fowler C."/>
            <person name="Hilbert H."/>
            <person name="Horn D."/>
            <person name="Huang Y."/>
            <person name="Klages S."/>
            <person name="Knights A."/>
            <person name="Kube M."/>
            <person name="Larke N."/>
            <person name="Litvin L."/>
            <person name="Lord A."/>
            <person name="Louie T."/>
            <person name="Marra M."/>
            <person name="Masuy D."/>
            <person name="Matthews K."/>
            <person name="Michaeli S."/>
            <person name="Mottram J.C."/>
            <person name="Muller-Auer S."/>
            <person name="Munden H."/>
            <person name="Nelson S."/>
            <person name="Norbertczak H."/>
            <person name="Oliver K."/>
            <person name="O'neil S."/>
            <person name="Pentony M."/>
            <person name="Pohl T.M."/>
            <person name="Price C."/>
            <person name="Purnelle B."/>
            <person name="Quail M.A."/>
            <person name="Rabbinowitsch E."/>
            <person name="Reinhardt R."/>
            <person name="Rieger M."/>
            <person name="Rinta J."/>
            <person name="Robben J."/>
            <person name="Robertson L."/>
            <person name="Ruiz J.C."/>
            <person name="Rutter S."/>
            <person name="Saunders D."/>
            <person name="Schafer M."/>
            <person name="Schein J."/>
            <person name="Schwartz D.C."/>
            <person name="Seeger K."/>
            <person name="Seyler A."/>
            <person name="Sharp S."/>
            <person name="Shin H."/>
            <person name="Sivam D."/>
            <person name="Squares R."/>
            <person name="Squares S."/>
            <person name="Tosato V."/>
            <person name="Vogt C."/>
            <person name="Volckaert G."/>
            <person name="Wambutt R."/>
            <person name="Warren T."/>
            <person name="Wedler H."/>
            <person name="Woodward J."/>
            <person name="Zhou S."/>
            <person name="Zimmermann W."/>
            <person name="Smith D.F."/>
            <person name="Blackwell J.M."/>
            <person name="Stuart K.D."/>
            <person name="Barrell B."/>
            <person name="Myler P.J."/>
        </authorList>
    </citation>
    <scope>NUCLEOTIDE SEQUENCE [LARGE SCALE GENOMIC DNA]</scope>
    <source>
        <strain evidence="4">MHOM/IL/81/Friedlin</strain>
    </source>
</reference>
<evidence type="ECO:0000256" key="2">
    <source>
        <dbReference type="SAM" id="Phobius"/>
    </source>
</evidence>
<evidence type="ECO:0000313" key="4">
    <source>
        <dbReference type="Proteomes" id="UP000000542"/>
    </source>
</evidence>
<evidence type="ECO:0000313" key="3">
    <source>
        <dbReference type="EMBL" id="CBZ12166.1"/>
    </source>
</evidence>
<dbReference type="RefSeq" id="XP_003721910.1">
    <property type="nucleotide sequence ID" value="XM_003721862.1"/>
</dbReference>
<evidence type="ECO:0000256" key="1">
    <source>
        <dbReference type="SAM" id="MobiDB-lite"/>
    </source>
</evidence>
<feature type="region of interest" description="Disordered" evidence="1">
    <location>
        <begin position="76"/>
        <end position="116"/>
    </location>
</feature>
<organism evidence="3 4">
    <name type="scientific">Leishmania major</name>
    <dbReference type="NCBI Taxonomy" id="5664"/>
    <lineage>
        <taxon>Eukaryota</taxon>
        <taxon>Discoba</taxon>
        <taxon>Euglenozoa</taxon>
        <taxon>Kinetoplastea</taxon>
        <taxon>Metakinetoplastina</taxon>
        <taxon>Trypanosomatida</taxon>
        <taxon>Trypanosomatidae</taxon>
        <taxon>Leishmaniinae</taxon>
        <taxon>Leishmania</taxon>
    </lineage>
</organism>
<protein>
    <submittedName>
        <fullName evidence="3">Uncharacterized protein</fullName>
    </submittedName>
</protein>
<dbReference type="GeneID" id="12982692"/>
<sequence>MQPNGVGDFPVPVATSGAPTDDGQSTRQVPANTISSEEVPTASFRAHMPYERSTISSKQRRGGNLVLFVKPNENESEAASRGTSFSPHQQQANGSGADGDVEGFSEEGDENVAKDQEDAPSLVISTFVNAAGSVGSMATGATRRPLVTAALVLLYFILLDLVLLSGNERLNRVLRRMRAAEDDALILLSTSLVRQMAEAKQELRDAVTQRGGNVKTDGFEMARHKLEALERVCNRSISRLHAKLMFPGSVEDLLFLIESHATYDERLRELAAHELHWATTVMTGHVVHAGGDDVEESQPHGPGTARPAAHSPAAGGDAHPSAQEGNTDAALNPLRNVRLQHVRQYRAPTKLAASSYAWRLSTRAKSTATSRRQSGGTSAFASAVSAVAKATRGLLELVSNKLVAFLLICALLSAVLRMG</sequence>
<dbReference type="VEuPathDB" id="TriTrypDB:LMJSD75_270016500"/>
<accession>E9AD81</accession>
<dbReference type="EMBL" id="FR796423">
    <property type="protein sequence ID" value="CBZ12166.1"/>
    <property type="molecule type" value="Genomic_DNA"/>
</dbReference>
<dbReference type="VEuPathDB" id="TriTrypDB:LMJLV39_270016300"/>
<proteinExistence type="predicted"/>
<dbReference type="eggNOG" id="ENOG502SFJS">
    <property type="taxonomic scope" value="Eukaryota"/>
</dbReference>
<feature type="transmembrane region" description="Helical" evidence="2">
    <location>
        <begin position="402"/>
        <end position="418"/>
    </location>
</feature>
<dbReference type="AlphaFoldDB" id="E9AD81"/>
<name>E9AD81_LEIMA</name>
<keyword evidence="2" id="KW-1133">Transmembrane helix</keyword>
<keyword evidence="4" id="KW-1185">Reference proteome</keyword>
<reference evidence="3 4" key="2">
    <citation type="journal article" date="2011" name="Genome Res.">
        <title>Chromosome and gene copy number variation allow major structural change between species and strains of Leishmania.</title>
        <authorList>
            <person name="Rogers M.B."/>
            <person name="Hilley J.D."/>
            <person name="Dickens N.J."/>
            <person name="Wilkes J."/>
            <person name="Bates P.A."/>
            <person name="Depledge D.P."/>
            <person name="Harris D."/>
            <person name="Her Y."/>
            <person name="Herzyk P."/>
            <person name="Imamura H."/>
            <person name="Otto T.D."/>
            <person name="Sanders M."/>
            <person name="Seeger K."/>
            <person name="Dujardin J.C."/>
            <person name="Berriman M."/>
            <person name="Smith D.F."/>
            <person name="Hertz-Fowler C."/>
            <person name="Mottram J.C."/>
        </authorList>
    </citation>
    <scope>NUCLEOTIDE SEQUENCE [LARGE SCALE GENOMIC DNA]</scope>
    <source>
        <strain evidence="4">MHOM/IL/81/Friedlin</strain>
    </source>
</reference>
<dbReference type="VEuPathDB" id="TriTrypDB:LMJFC_270017300"/>
<feature type="compositionally biased region" description="Polar residues" evidence="1">
    <location>
        <begin position="22"/>
        <end position="38"/>
    </location>
</feature>
<dbReference type="InParanoid" id="E9AD81"/>
<feature type="transmembrane region" description="Helical" evidence="2">
    <location>
        <begin position="146"/>
        <end position="166"/>
    </location>
</feature>
<keyword evidence="2" id="KW-0812">Transmembrane</keyword>
<dbReference type="Proteomes" id="UP000000542">
    <property type="component" value="Chromosome 27"/>
</dbReference>
<dbReference type="VEuPathDB" id="TriTrypDB:LmjF.27.1040"/>
<keyword evidence="2" id="KW-0472">Membrane</keyword>
<feature type="region of interest" description="Disordered" evidence="1">
    <location>
        <begin position="290"/>
        <end position="328"/>
    </location>
</feature>
<gene>
    <name evidence="3" type="ORF">LMJF_27_1040</name>
</gene>
<feature type="compositionally biased region" description="Polar residues" evidence="1">
    <location>
        <begin position="81"/>
        <end position="94"/>
    </location>
</feature>
<dbReference type="KEGG" id="lma:LMJF_27_1040"/>
<feature type="compositionally biased region" description="Acidic residues" evidence="1">
    <location>
        <begin position="99"/>
        <end position="110"/>
    </location>
</feature>
<dbReference type="OMA" id="HAKLMFP"/>